<sequence>MSKLIVTPASSPTEEGSILHVTPESAGWQYVGFEIVQLEEGQILKRDTADQEVCLVLLSGRANVRTKEEQWDNIGKRMSVFEQIPPYSVYVTNSDSYEVTALTSLQLAVCSAPGAGNHRSRLIAPEQVGVETRGYGHIERYIHNILPESEPADSLLVVEVFTPNGHWSSYPPHKHDRDALPEESFLEETYYFRVQPEQGFALQRVYTDDRSLDETLIVKNGETVLVPRGYHPVSAPPGYDVYYLNVMAGPTRTWKFHNDPEHAWVMTKPSEA</sequence>
<dbReference type="GO" id="GO:0008880">
    <property type="term" value="F:glucuronate isomerase activity"/>
    <property type="evidence" value="ECO:0007669"/>
    <property type="project" value="InterPro"/>
</dbReference>
<dbReference type="EC" id="5.3.1.30" evidence="2"/>
<evidence type="ECO:0000313" key="4">
    <source>
        <dbReference type="Proteomes" id="UP000093309"/>
    </source>
</evidence>
<proteinExistence type="predicted"/>
<dbReference type="AlphaFoldDB" id="A0A1C0ZVF1"/>
<accession>A0A1C0ZVF1</accession>
<dbReference type="Gene3D" id="2.60.120.10">
    <property type="entry name" value="Jelly Rolls"/>
    <property type="match status" value="2"/>
</dbReference>
<evidence type="ECO:0000256" key="1">
    <source>
        <dbReference type="ARBA" id="ARBA00023235"/>
    </source>
</evidence>
<evidence type="ECO:0000256" key="2">
    <source>
        <dbReference type="NCBIfam" id="TIGR04378"/>
    </source>
</evidence>
<dbReference type="SUPFAM" id="SSF51182">
    <property type="entry name" value="RmlC-like cupins"/>
    <property type="match status" value="1"/>
</dbReference>
<dbReference type="InterPro" id="IPR011051">
    <property type="entry name" value="RmlC_Cupin_sf"/>
</dbReference>
<dbReference type="PANTHER" id="PTHR39193">
    <property type="entry name" value="5-DEOXY-GLUCURONATE ISOMERASE"/>
    <property type="match status" value="1"/>
</dbReference>
<comment type="caution">
    <text evidence="3">The sequence shown here is derived from an EMBL/GenBank/DDBJ whole genome shotgun (WGS) entry which is preliminary data.</text>
</comment>
<dbReference type="RefSeq" id="WP_065856049.1">
    <property type="nucleotide sequence ID" value="NZ_LYPC01000027.1"/>
</dbReference>
<dbReference type="EMBL" id="LYPC01000027">
    <property type="protein sequence ID" value="OCT12086.1"/>
    <property type="molecule type" value="Genomic_DNA"/>
</dbReference>
<keyword evidence="4" id="KW-1185">Reference proteome</keyword>
<dbReference type="OrthoDB" id="9799936at2"/>
<dbReference type="PIRSF" id="PIRSF036628">
    <property type="entry name" value="IolB"/>
    <property type="match status" value="1"/>
</dbReference>
<keyword evidence="1 3" id="KW-0413">Isomerase</keyword>
<protein>
    <recommendedName>
        <fullName evidence="2">5-deoxy-glucuronate isomerase</fullName>
        <ecNumber evidence="2">5.3.1.30</ecNumber>
    </recommendedName>
</protein>
<organism evidence="3 4">
    <name type="scientific">Paenibacillus pectinilyticus</name>
    <dbReference type="NCBI Taxonomy" id="512399"/>
    <lineage>
        <taxon>Bacteria</taxon>
        <taxon>Bacillati</taxon>
        <taxon>Bacillota</taxon>
        <taxon>Bacilli</taxon>
        <taxon>Bacillales</taxon>
        <taxon>Paenibacillaceae</taxon>
        <taxon>Paenibacillus</taxon>
    </lineage>
</organism>
<dbReference type="Pfam" id="PF04962">
    <property type="entry name" value="KduI"/>
    <property type="match status" value="1"/>
</dbReference>
<evidence type="ECO:0000313" key="3">
    <source>
        <dbReference type="EMBL" id="OCT12086.1"/>
    </source>
</evidence>
<dbReference type="STRING" id="512399.A8709_29985"/>
<gene>
    <name evidence="3" type="ORF">A8709_29985</name>
</gene>
<dbReference type="InterPro" id="IPR021120">
    <property type="entry name" value="KduI/IolB_isomerase"/>
</dbReference>
<reference evidence="4" key="1">
    <citation type="submission" date="2016-05" db="EMBL/GenBank/DDBJ databases">
        <title>Paenibacillus oryzae. sp. nov., isolated from the rice root.</title>
        <authorList>
            <person name="Zhang J."/>
            <person name="Zhang X."/>
        </authorList>
    </citation>
    <scope>NUCLEOTIDE SEQUENCE [LARGE SCALE GENOMIC DNA]</scope>
    <source>
        <strain evidence="4">KCTC13222</strain>
    </source>
</reference>
<dbReference type="InterPro" id="IPR024203">
    <property type="entry name" value="Deoxy-glucuronate_isom_IolB"/>
</dbReference>
<dbReference type="GO" id="GO:0019310">
    <property type="term" value="P:inositol catabolic process"/>
    <property type="evidence" value="ECO:0007669"/>
    <property type="project" value="UniProtKB-UniRule"/>
</dbReference>
<dbReference type="InterPro" id="IPR014710">
    <property type="entry name" value="RmlC-like_jellyroll"/>
</dbReference>
<dbReference type="Proteomes" id="UP000093309">
    <property type="component" value="Unassembled WGS sequence"/>
</dbReference>
<name>A0A1C0ZVF1_9BACL</name>
<dbReference type="NCBIfam" id="TIGR04378">
    <property type="entry name" value="myo_inos_iolB"/>
    <property type="match status" value="1"/>
</dbReference>
<dbReference type="PANTHER" id="PTHR39193:SF1">
    <property type="entry name" value="5-DEOXY-GLUCURONATE ISOMERASE"/>
    <property type="match status" value="1"/>
</dbReference>
<dbReference type="GO" id="GO:0102482">
    <property type="term" value="F:5-deoxy-D-glucuronate isomerase activity"/>
    <property type="evidence" value="ECO:0007669"/>
    <property type="project" value="UniProtKB-EC"/>
</dbReference>